<accession>A0AB38F673</accession>
<dbReference type="Proteomes" id="UP000251211">
    <property type="component" value="Unassembled WGS sequence"/>
</dbReference>
<gene>
    <name evidence="1" type="primary">frc_4</name>
    <name evidence="1" type="ORF">NCTC13229_00496</name>
</gene>
<dbReference type="InterPro" id="IPR044855">
    <property type="entry name" value="CoA-Trfase_III_dom3_sf"/>
</dbReference>
<organism evidence="1 2">
    <name type="scientific">Rhodococcus wratislaviensis</name>
    <name type="common">Tsukamurella wratislaviensis</name>
    <dbReference type="NCBI Taxonomy" id="44752"/>
    <lineage>
        <taxon>Bacteria</taxon>
        <taxon>Bacillati</taxon>
        <taxon>Actinomycetota</taxon>
        <taxon>Actinomycetes</taxon>
        <taxon>Mycobacteriales</taxon>
        <taxon>Nocardiaceae</taxon>
        <taxon>Rhodococcus</taxon>
    </lineage>
</organism>
<dbReference type="InterPro" id="IPR003673">
    <property type="entry name" value="CoA-Trfase_fam_III"/>
</dbReference>
<sequence length="389" mass="40607">MIPKRSTGPLAGLRIVELGGIGPAPYCGMLLADQGADVIRLDPPQLTGRRTPFPVLHRNKRSVTVDMKTAAGVDLVRRMAVDADAVIEGFRPGVAERLGVGPTALCAANSALVYGRMTGWGQDGPFAQVPGHDVNYLALSGVLHNTGTAGGPPIIPLNLVGDMGGGGMMLAYGLTAALLSARATGVGQVVDAAMVDGAVSQLAGIFGELSFGRWVDGRDTANFVAGNAPWYGVYRCADDGYVAVGCQEPQFYSALLAGLGLANEPLLADQMNHAAWPAMTARIAEVFAARCRDEWMTVFDGAETCISPVLSIAEAAAHPHNMERGTFVRASDGMLQPAPVPRFLGTPAAEPAGAVRLGAHTREVLSELGLSETEVDELTEQHVIRCVAG</sequence>
<dbReference type="SUPFAM" id="SSF89796">
    <property type="entry name" value="CoA-transferase family III (CaiB/BaiF)"/>
    <property type="match status" value="1"/>
</dbReference>
<dbReference type="EMBL" id="UAUI01000001">
    <property type="protein sequence ID" value="SPZ34904.1"/>
    <property type="molecule type" value="Genomic_DNA"/>
</dbReference>
<dbReference type="InterPro" id="IPR023606">
    <property type="entry name" value="CoA-Trfase_III_dom_1_sf"/>
</dbReference>
<reference evidence="1 2" key="1">
    <citation type="submission" date="2018-06" db="EMBL/GenBank/DDBJ databases">
        <authorList>
            <consortium name="Pathogen Informatics"/>
            <person name="Doyle S."/>
        </authorList>
    </citation>
    <scope>NUCLEOTIDE SEQUENCE [LARGE SCALE GENOMIC DNA]</scope>
    <source>
        <strain evidence="1 2">NCTC13229</strain>
    </source>
</reference>
<dbReference type="PANTHER" id="PTHR48228:SF5">
    <property type="entry name" value="ALPHA-METHYLACYL-COA RACEMASE"/>
    <property type="match status" value="1"/>
</dbReference>
<name>A0AB38F673_RHOWR</name>
<dbReference type="EC" id="2.8.3.16" evidence="1"/>
<dbReference type="PANTHER" id="PTHR48228">
    <property type="entry name" value="SUCCINYL-COA--D-CITRAMALATE COA-TRANSFERASE"/>
    <property type="match status" value="1"/>
</dbReference>
<dbReference type="RefSeq" id="WP_255309418.1">
    <property type="nucleotide sequence ID" value="NZ_QTTP01000001.1"/>
</dbReference>
<evidence type="ECO:0000313" key="2">
    <source>
        <dbReference type="Proteomes" id="UP000251211"/>
    </source>
</evidence>
<dbReference type="Gene3D" id="3.30.60.110">
    <property type="match status" value="1"/>
</dbReference>
<dbReference type="Gene3D" id="3.40.50.10540">
    <property type="entry name" value="Crotonobetainyl-coa:carnitine coa-transferase, domain 1"/>
    <property type="match status" value="1"/>
</dbReference>
<dbReference type="InterPro" id="IPR050509">
    <property type="entry name" value="CoA-transferase_III"/>
</dbReference>
<dbReference type="GO" id="GO:0033608">
    <property type="term" value="F:formyl-CoA transferase activity"/>
    <property type="evidence" value="ECO:0007669"/>
    <property type="project" value="UniProtKB-EC"/>
</dbReference>
<protein>
    <submittedName>
        <fullName evidence="1">Fatty acid-CoA racemase</fullName>
        <ecNumber evidence="1">2.8.3.16</ecNumber>
    </submittedName>
</protein>
<proteinExistence type="predicted"/>
<evidence type="ECO:0000313" key="1">
    <source>
        <dbReference type="EMBL" id="SPZ34904.1"/>
    </source>
</evidence>
<dbReference type="Gene3D" id="3.30.1540.10">
    <property type="entry name" value="formyl-coa transferase, domain 3"/>
    <property type="match status" value="1"/>
</dbReference>
<dbReference type="Pfam" id="PF02515">
    <property type="entry name" value="CoA_transf_3"/>
    <property type="match status" value="1"/>
</dbReference>
<comment type="caution">
    <text evidence="1">The sequence shown here is derived from an EMBL/GenBank/DDBJ whole genome shotgun (WGS) entry which is preliminary data.</text>
</comment>
<dbReference type="AlphaFoldDB" id="A0AB38F673"/>
<keyword evidence="1" id="KW-0808">Transferase</keyword>